<evidence type="ECO:0000313" key="2">
    <source>
        <dbReference type="WBParaSite" id="RSKR_0000585700.1"/>
    </source>
</evidence>
<proteinExistence type="predicted"/>
<protein>
    <submittedName>
        <fullName evidence="2">B-cell receptor CD22</fullName>
    </submittedName>
</protein>
<reference evidence="2" key="1">
    <citation type="submission" date="2016-11" db="UniProtKB">
        <authorList>
            <consortium name="WormBaseParasite"/>
        </authorList>
    </citation>
    <scope>IDENTIFICATION</scope>
    <source>
        <strain evidence="2">KR3021</strain>
    </source>
</reference>
<dbReference type="Proteomes" id="UP000095286">
    <property type="component" value="Unplaced"/>
</dbReference>
<organism evidence="1 2">
    <name type="scientific">Rhabditophanes sp. KR3021</name>
    <dbReference type="NCBI Taxonomy" id="114890"/>
    <lineage>
        <taxon>Eukaryota</taxon>
        <taxon>Metazoa</taxon>
        <taxon>Ecdysozoa</taxon>
        <taxon>Nematoda</taxon>
        <taxon>Chromadorea</taxon>
        <taxon>Rhabditida</taxon>
        <taxon>Tylenchina</taxon>
        <taxon>Panagrolaimomorpha</taxon>
        <taxon>Strongyloidoidea</taxon>
        <taxon>Alloionematidae</taxon>
        <taxon>Rhabditophanes</taxon>
    </lineage>
</organism>
<evidence type="ECO:0000313" key="1">
    <source>
        <dbReference type="Proteomes" id="UP000095286"/>
    </source>
</evidence>
<name>A0AC35TZ51_9BILA</name>
<accession>A0AC35TZ51</accession>
<sequence>MSYQFAIGKEGPFLNEPDAQPYYVTEGAKNVVLPCSFSESFQSKESYEPNWLRTANGTPDYITRGDLVYESNGDYELLTDTPGQYNLKIKNVEYQRDNGKFFCKLLSMKDRKQFSSAPAQIVVLLPPGDASIINQPDRPVKENDLVSFQCEVHGGNPLPEMSWTYGNGSEMPSKWYRTVSNQDGHVSTLQFLAAPDHHKAFPVCRVTNKAMAGGDYKSANGKPLDVLHAPIVTIEPSSLYNVEEGKNVIVTCLAEGNPMPTYYEWRNLATGEHFTGGKIWSFVGEREHSGELQCTSKNSIGYGTKTALLNVQYGPIVTVKHFVNPSEGDEIHLDCIVDSNPPSTRIIWTGPNNFLEEGSKLFIKKISSEQTGNYTCTATNTLTTSKSAFGSGETMSRQGLGTTLIEVKRKPGPAVVITTTTSYPVGSTFVLSCLSSDIGSPNATYKWATPRTGGLYTEDPSYKEQSLKVEKAKLTDNGVYKCLGYNSLGEGEEGRVKMTVVLPSKITKPLPITRHLVTGDVDIVFECEAIGYPAPSIGWFLNGNGINTDDELKHYWKVNTRLVKRDSADCTFCSSIVVSSLSLNHVISWTDKGNYSCVASNAPTDLSKPATSSALITVQHAAVVLNDKYPEYGLAAADMGESASINCLVSSRPEPRFIWYKNNEELKDGVSSKKYIIKSAQLIDKIDEYQSILTILNVNKEDYGMYSCKSNNGRNTGEQISYDVILSARSKPQAPQNLRIFTIGPNSLRIGWIPSFDGGLDQEFEVQYTRIDPRTNSPASESQILKLNKDMLTLVPLYEVKDSALVRSRAKRSNEGGSSKNIHMVTYYTFNVTKLLPLSSYYCSVRASNSLGSSDWSSPQKATTEDVKKHTLDLKVHSMKYNPEEKSLEYEMPPISSPNNYCVMVYMNNDAHLNISDPHVHDQTNWQTINCYSMAEPIKDIPAARHFRSRICMKDNYSMCSPVSHVLSDTHTRPWEMLLVFGVGAFTLVCFIICIFGCLCRNRKQKSNCAKNGAKVSKKNSNKSNINPTESSISSEEAFSKMQFANSIEPSFTPLSRTPEQKVFALDADEMQKRYDSFQQNDTRGLVMLPSPSTFLESEYHRGYAKLVEDIQTGQMKSTCPSRQQTESTDSVPSNLNEYSPTASTTDDIDNASYSTNGGSRRVMREIIV</sequence>
<dbReference type="WBParaSite" id="RSKR_0000585700.1">
    <property type="protein sequence ID" value="RSKR_0000585700.1"/>
    <property type="gene ID" value="RSKR_0000585700"/>
</dbReference>